<dbReference type="PROSITE" id="PS51257">
    <property type="entry name" value="PROKAR_LIPOPROTEIN"/>
    <property type="match status" value="1"/>
</dbReference>
<proteinExistence type="predicted"/>
<dbReference type="SUPFAM" id="SSF49464">
    <property type="entry name" value="Carboxypeptidase regulatory domain-like"/>
    <property type="match status" value="1"/>
</dbReference>
<reference evidence="2" key="1">
    <citation type="journal article" date="2020" name="MBio">
        <title>Horizontal gene transfer to a defensive symbiont with a reduced genome amongst a multipartite beetle microbiome.</title>
        <authorList>
            <person name="Waterworth S.C."/>
            <person name="Florez L.V."/>
            <person name="Rees E.R."/>
            <person name="Hertweck C."/>
            <person name="Kaltenpoth M."/>
            <person name="Kwan J.C."/>
        </authorList>
    </citation>
    <scope>NUCLEOTIDE SEQUENCE [LARGE SCALE GENOMIC DNA]</scope>
</reference>
<evidence type="ECO:0000313" key="2">
    <source>
        <dbReference type="Proteomes" id="UP000461670"/>
    </source>
</evidence>
<comment type="caution">
    <text evidence="1">The sequence shown here is derived from an EMBL/GenBank/DDBJ whole genome shotgun (WGS) entry which is preliminary data.</text>
</comment>
<dbReference type="Proteomes" id="UP000461670">
    <property type="component" value="Unassembled WGS sequence"/>
</dbReference>
<evidence type="ECO:0000313" key="1">
    <source>
        <dbReference type="EMBL" id="KAF1018243.1"/>
    </source>
</evidence>
<protein>
    <recommendedName>
        <fullName evidence="3">Lipoprotein</fullName>
    </recommendedName>
</protein>
<organism evidence="1 2">
    <name type="scientific">Paracidovorax wautersii</name>
    <dbReference type="NCBI Taxonomy" id="1177982"/>
    <lineage>
        <taxon>Bacteria</taxon>
        <taxon>Pseudomonadati</taxon>
        <taxon>Pseudomonadota</taxon>
        <taxon>Betaproteobacteria</taxon>
        <taxon>Burkholderiales</taxon>
        <taxon>Comamonadaceae</taxon>
        <taxon>Paracidovorax</taxon>
    </lineage>
</organism>
<dbReference type="Gene3D" id="2.60.40.10">
    <property type="entry name" value="Immunoglobulins"/>
    <property type="match status" value="1"/>
</dbReference>
<accession>A0A7V8JNK5</accession>
<dbReference type="AlphaFoldDB" id="A0A7V8JNK5"/>
<dbReference type="InterPro" id="IPR013783">
    <property type="entry name" value="Ig-like_fold"/>
</dbReference>
<gene>
    <name evidence="1" type="ORF">GAK30_03767</name>
</gene>
<evidence type="ECO:0008006" key="3">
    <source>
        <dbReference type="Google" id="ProtNLM"/>
    </source>
</evidence>
<sequence>MNHRILSGIGSALIAAAFLAGCGGGGGGGGGGIPIGFPPPVIGGVTLSGKATYDSVPNNSGPLVYSATTAKPVRGALVEVLDALSNQIAVTATDANGNYSVSVPANATIVVRVRAQIQTAAWDVSVRDNTSANTPLYSMQSAAFTTGSGATTRDLRADSGWGGSSYTGRRVSAPFAVLDTVYTSMQKVLSVAPATSFPPLKVFWSPNNVPTSGSLALGQIGSTFFTNRSTGREIYVLGKEDVDTDEFDAPVIAHEWGHYYQSSFSRDDSVGGPHNLSDRLDRRVAFSEGWGNGWSGIALGRSNYVDSRGEGQVASDVSVSINLATGPSSNPGWFRERSIHSIFWNLNQQVGFKPIHDAMTSAQFRGGAAVTSIHPFTAAFNAVAPGNASALASLLSAQNISAGANDSFGEAEGNNGGAPSVPNVLPLYGSAVVGQLANACVSTVAGGGNKLGNYAYLRFLAPTTRDYQVSVASSAPLVNPDFAVFRAGQIPRSGNKVSLPAGEYVLAVTDLNSSDSNCISVAIQ</sequence>
<dbReference type="EMBL" id="WNDQ01000095">
    <property type="protein sequence ID" value="KAF1018243.1"/>
    <property type="molecule type" value="Genomic_DNA"/>
</dbReference>
<name>A0A7V8JNK5_9BURK</name>
<dbReference type="InterPro" id="IPR008969">
    <property type="entry name" value="CarboxyPept-like_regulatory"/>
</dbReference>